<dbReference type="PROSITE" id="PS50104">
    <property type="entry name" value="TIR"/>
    <property type="match status" value="1"/>
</dbReference>
<dbReference type="Pfam" id="PF23282">
    <property type="entry name" value="WHD_ROQ1"/>
    <property type="match status" value="1"/>
</dbReference>
<dbReference type="FunFam" id="3.40.50.10140:FF:000007">
    <property type="entry name" value="Disease resistance protein (TIR-NBS-LRR class)"/>
    <property type="match status" value="1"/>
</dbReference>
<keyword evidence="5" id="KW-0812">Transmembrane</keyword>
<dbReference type="PANTHER" id="PTHR11017:SF570">
    <property type="entry name" value="DISEASE RESISTANCE PROTEIN (TIR-NBS CLASS)-RELATED"/>
    <property type="match status" value="1"/>
</dbReference>
<reference evidence="7" key="1">
    <citation type="submission" date="2022-08" db="EMBL/GenBank/DDBJ databases">
        <authorList>
            <person name="Gutierrez-Valencia J."/>
        </authorList>
    </citation>
    <scope>NUCLEOTIDE SEQUENCE</scope>
</reference>
<dbReference type="InterPro" id="IPR057135">
    <property type="entry name" value="At4g27190-like_LRR"/>
</dbReference>
<name>A0AAV0JZC9_9ROSI</name>
<dbReference type="SMART" id="SM00367">
    <property type="entry name" value="LRR_CC"/>
    <property type="match status" value="3"/>
</dbReference>
<proteinExistence type="predicted"/>
<dbReference type="InterPro" id="IPR006553">
    <property type="entry name" value="Leu-rich_rpt_Cys-con_subtyp"/>
</dbReference>
<dbReference type="Pfam" id="PF23247">
    <property type="entry name" value="LRR_RPS2"/>
    <property type="match status" value="1"/>
</dbReference>
<dbReference type="InterPro" id="IPR002182">
    <property type="entry name" value="NB-ARC"/>
</dbReference>
<evidence type="ECO:0000256" key="2">
    <source>
        <dbReference type="ARBA" id="ARBA00022737"/>
    </source>
</evidence>
<dbReference type="PRINTS" id="PR00364">
    <property type="entry name" value="DISEASERSIST"/>
</dbReference>
<keyword evidence="5" id="KW-0472">Membrane</keyword>
<dbReference type="GO" id="GO:0043531">
    <property type="term" value="F:ADP binding"/>
    <property type="evidence" value="ECO:0007669"/>
    <property type="project" value="InterPro"/>
</dbReference>
<keyword evidence="4" id="KW-0520">NAD</keyword>
<organism evidence="7 8">
    <name type="scientific">Linum tenue</name>
    <dbReference type="NCBI Taxonomy" id="586396"/>
    <lineage>
        <taxon>Eukaryota</taxon>
        <taxon>Viridiplantae</taxon>
        <taxon>Streptophyta</taxon>
        <taxon>Embryophyta</taxon>
        <taxon>Tracheophyta</taxon>
        <taxon>Spermatophyta</taxon>
        <taxon>Magnoliopsida</taxon>
        <taxon>eudicotyledons</taxon>
        <taxon>Gunneridae</taxon>
        <taxon>Pentapetalae</taxon>
        <taxon>rosids</taxon>
        <taxon>fabids</taxon>
        <taxon>Malpighiales</taxon>
        <taxon>Linaceae</taxon>
        <taxon>Linum</taxon>
    </lineage>
</organism>
<dbReference type="SUPFAM" id="SSF52058">
    <property type="entry name" value="L domain-like"/>
    <property type="match status" value="3"/>
</dbReference>
<dbReference type="InterPro" id="IPR042197">
    <property type="entry name" value="Apaf_helical"/>
</dbReference>
<dbReference type="Gene3D" id="3.40.50.300">
    <property type="entry name" value="P-loop containing nucleotide triphosphate hydrolases"/>
    <property type="match status" value="1"/>
</dbReference>
<dbReference type="EMBL" id="CAMGYJ010000005">
    <property type="protein sequence ID" value="CAI0414903.1"/>
    <property type="molecule type" value="Genomic_DNA"/>
</dbReference>
<dbReference type="SMART" id="SM00255">
    <property type="entry name" value="TIR"/>
    <property type="match status" value="1"/>
</dbReference>
<keyword evidence="1" id="KW-0433">Leucine-rich repeat</keyword>
<dbReference type="GO" id="GO:0006952">
    <property type="term" value="P:defense response"/>
    <property type="evidence" value="ECO:0007669"/>
    <property type="project" value="UniProtKB-KW"/>
</dbReference>
<sequence>MMWKGKLFLLRKGSELHCRGRISVSLLTCPWWCHGDVEYASRLFNSLPHQFDIVDNVPINLAQLMISPVHCTTAQGFASVCVKDTAHRKKETEAGTSGEILNFPVMRSSSMPDPPLTTGEYEVFLSFRGPDVRQTFADCLYHFLIHSKIRTFRDEEELRKGEEIAPSLVQAISESKILIPIFSQNYASSKWCLQELAKMVECWKKQGKGGGRTTILPIFYLVDPRDVRHQEGAYEEAFRRHSLKQDQQTIKQWKEALLEVGKMKGWHVAGSDGHGAILEQIFVKVDSLLRTNYTLLTDELVGIDVHVNKVVQLLNLDAASEMIVGIHGMGGIGKTTIAKTVFNKVCTHFDRCCFIEDVRETLLKADGVVVLQNKIISGVLRYDHCNVNNASEGIHMMVDRICKHRVLIVLDDVDAKFEFDKIFGKLGNFSSKSRFIITTRDKRALELLQTDKLHEPGGMSHDHSLQLFSKHAFKMDNPPNEYTALAEKFLKVAAGLPLALKVVGSLLFRTDTNFWRAKLKELKEVPTVEVQQILRISYNELTPNEKQIFLDIACVFIGDYKEVPFYMWSSCDFNPEIGMRTLVNRSLVRIDEEGQFGMHDHLRDLGRAIVNEEDVQNPCKRSRIWSNENALDMLANREGGDQVEVLRVDMRKNEARHEFTEKEFKNLSRLRYLEVSYGRLSGDFKEVLPSLCCLRLHSCDSIPTDLHLKKLVILDLSFCPIKEGWRGWQGIQKAKKLKVVILLECHEIRRVPDLSPCTSLELIKLLSCYKMKGDLHIAGFKNLRVLSLRSTQIAKIITGDMEMLENLLEFSAEDAGLTEWPASLSRLPCLEILKMTSSSCTKKLSLKQLSLSSPREAPLLPTSLKQLSLSSPSVPNLMQLVELEELKFEWCGEAGPEIPAEIWRLSKLRTLEISSASPVFVTMEGSLPSSLTSLQIHFCVALEKLPGLANLTNLTELRLVKVGVSEICGLGELRVLTTLEVRNAPRLSSLDGLENLVLLMKLTVSNCGVLPKLPDLVKLIKLQALEIQECQLLLEMQGMMAMKESLSHLDIGRCPSLDCIEGFESLASSLETLSWWELKMQPPDAISKFRHLRRLAFVQVGNLVTTPDLSGLLNLKRLEILTCRQLIQIVGLDGLESLEVLFIKTCSSIRELPSLSRLKNLQRLQLTLCTKLTHITGFEGLQSLQELFVYHCWSIAELPDLSSLHDLWGLYIFRCNKLTEVKGLRGLESLGNLSITDCRSMKDLEDLSKLSNLRELRITGCRMLTEVKGVERLVLLRVLKLDLRFRVRSLLKSVARYVTRLITRFLGLLLILVLVLFIFNSQ</sequence>
<dbReference type="Gene3D" id="3.40.50.10140">
    <property type="entry name" value="Toll/interleukin-1 receptor homology (TIR) domain"/>
    <property type="match status" value="1"/>
</dbReference>
<evidence type="ECO:0000256" key="3">
    <source>
        <dbReference type="ARBA" id="ARBA00022821"/>
    </source>
</evidence>
<dbReference type="Gene3D" id="3.40.1170.20">
    <property type="entry name" value="tRNA intron endonuclease, N-terminal domain"/>
    <property type="match status" value="1"/>
</dbReference>
<accession>A0AAV0JZC9</accession>
<evidence type="ECO:0000256" key="5">
    <source>
        <dbReference type="SAM" id="Phobius"/>
    </source>
</evidence>
<dbReference type="Pfam" id="PF00931">
    <property type="entry name" value="NB-ARC"/>
    <property type="match status" value="1"/>
</dbReference>
<evidence type="ECO:0000313" key="8">
    <source>
        <dbReference type="Proteomes" id="UP001154282"/>
    </source>
</evidence>
<keyword evidence="8" id="KW-1185">Reference proteome</keyword>
<dbReference type="GO" id="GO:0007165">
    <property type="term" value="P:signal transduction"/>
    <property type="evidence" value="ECO:0007669"/>
    <property type="project" value="InterPro"/>
</dbReference>
<protein>
    <recommendedName>
        <fullName evidence="6">TIR domain-containing protein</fullName>
    </recommendedName>
</protein>
<dbReference type="SUPFAM" id="SSF52200">
    <property type="entry name" value="Toll/Interleukin receptor TIR domain"/>
    <property type="match status" value="1"/>
</dbReference>
<dbReference type="InterPro" id="IPR027417">
    <property type="entry name" value="P-loop_NTPase"/>
</dbReference>
<evidence type="ECO:0000256" key="1">
    <source>
        <dbReference type="ARBA" id="ARBA00022614"/>
    </source>
</evidence>
<feature type="transmembrane region" description="Helical" evidence="5">
    <location>
        <begin position="1301"/>
        <end position="1319"/>
    </location>
</feature>
<evidence type="ECO:0000256" key="4">
    <source>
        <dbReference type="ARBA" id="ARBA00023027"/>
    </source>
</evidence>
<dbReference type="InterPro" id="IPR035897">
    <property type="entry name" value="Toll_tir_struct_dom_sf"/>
</dbReference>
<dbReference type="InterPro" id="IPR036390">
    <property type="entry name" value="WH_DNA-bd_sf"/>
</dbReference>
<gene>
    <name evidence="7" type="ORF">LITE_LOCUS16455</name>
</gene>
<dbReference type="InterPro" id="IPR000157">
    <property type="entry name" value="TIR_dom"/>
</dbReference>
<comment type="caution">
    <text evidence="7">The sequence shown here is derived from an EMBL/GenBank/DDBJ whole genome shotgun (WGS) entry which is preliminary data.</text>
</comment>
<dbReference type="SUPFAM" id="SSF46785">
    <property type="entry name" value="Winged helix' DNA-binding domain"/>
    <property type="match status" value="1"/>
</dbReference>
<evidence type="ECO:0000313" key="7">
    <source>
        <dbReference type="EMBL" id="CAI0414903.1"/>
    </source>
</evidence>
<feature type="domain" description="TIR" evidence="6">
    <location>
        <begin position="119"/>
        <end position="285"/>
    </location>
</feature>
<evidence type="ECO:0000259" key="6">
    <source>
        <dbReference type="PROSITE" id="PS50104"/>
    </source>
</evidence>
<dbReference type="InterPro" id="IPR032675">
    <property type="entry name" value="LRR_dom_sf"/>
</dbReference>
<keyword evidence="3" id="KW-0611">Plant defense</keyword>
<dbReference type="InterPro" id="IPR044974">
    <property type="entry name" value="Disease_R_plants"/>
</dbReference>
<keyword evidence="5" id="KW-1133">Transmembrane helix</keyword>
<dbReference type="SUPFAM" id="SSF52540">
    <property type="entry name" value="P-loop containing nucleoside triphosphate hydrolases"/>
    <property type="match status" value="1"/>
</dbReference>
<dbReference type="InterPro" id="IPR058192">
    <property type="entry name" value="WHD_ROQ1-like"/>
</dbReference>
<keyword evidence="2" id="KW-0677">Repeat</keyword>
<dbReference type="Gene3D" id="1.10.8.430">
    <property type="entry name" value="Helical domain of apoptotic protease-activating factors"/>
    <property type="match status" value="1"/>
</dbReference>
<dbReference type="Gene3D" id="3.80.10.10">
    <property type="entry name" value="Ribonuclease Inhibitor"/>
    <property type="match status" value="4"/>
</dbReference>
<dbReference type="PANTHER" id="PTHR11017">
    <property type="entry name" value="LEUCINE-RICH REPEAT-CONTAINING PROTEIN"/>
    <property type="match status" value="1"/>
</dbReference>
<dbReference type="Proteomes" id="UP001154282">
    <property type="component" value="Unassembled WGS sequence"/>
</dbReference>
<dbReference type="Pfam" id="PF01582">
    <property type="entry name" value="TIR"/>
    <property type="match status" value="1"/>
</dbReference>